<protein>
    <recommendedName>
        <fullName evidence="4">Probable multidrug resistance protein NorM</fullName>
    </recommendedName>
    <alternativeName>
        <fullName evidence="12">Multidrug-efflux transporter</fullName>
    </alternativeName>
</protein>
<evidence type="ECO:0000313" key="15">
    <source>
        <dbReference type="Proteomes" id="UP000095395"/>
    </source>
</evidence>
<dbReference type="InterPro" id="IPR050222">
    <property type="entry name" value="MATE_MdtK"/>
</dbReference>
<dbReference type="GO" id="GO:0042910">
    <property type="term" value="F:xenobiotic transmembrane transporter activity"/>
    <property type="evidence" value="ECO:0007669"/>
    <property type="project" value="InterPro"/>
</dbReference>
<evidence type="ECO:0000256" key="9">
    <source>
        <dbReference type="ARBA" id="ARBA00022989"/>
    </source>
</evidence>
<proteinExistence type="inferred from homology"/>
<keyword evidence="6" id="KW-0050">Antiport</keyword>
<dbReference type="PIRSF" id="PIRSF006603">
    <property type="entry name" value="DinF"/>
    <property type="match status" value="1"/>
</dbReference>
<dbReference type="RefSeq" id="WP_055302853.1">
    <property type="nucleotide sequence ID" value="NZ_CATYLF010000012.1"/>
</dbReference>
<evidence type="ECO:0000256" key="4">
    <source>
        <dbReference type="ARBA" id="ARBA00020268"/>
    </source>
</evidence>
<feature type="transmembrane region" description="Helical" evidence="13">
    <location>
        <begin position="129"/>
        <end position="146"/>
    </location>
</feature>
<feature type="transmembrane region" description="Helical" evidence="13">
    <location>
        <begin position="316"/>
        <end position="335"/>
    </location>
</feature>
<name>A0A174EHW7_9FIRM</name>
<reference evidence="14 15" key="1">
    <citation type="submission" date="2015-09" db="EMBL/GenBank/DDBJ databases">
        <authorList>
            <consortium name="Pathogen Informatics"/>
        </authorList>
    </citation>
    <scope>NUCLEOTIDE SEQUENCE [LARGE SCALE GENOMIC DNA]</scope>
    <source>
        <strain evidence="14 15">2789STDY5608835</strain>
    </source>
</reference>
<evidence type="ECO:0000256" key="6">
    <source>
        <dbReference type="ARBA" id="ARBA00022449"/>
    </source>
</evidence>
<evidence type="ECO:0000256" key="8">
    <source>
        <dbReference type="ARBA" id="ARBA00022692"/>
    </source>
</evidence>
<dbReference type="GO" id="GO:0005886">
    <property type="term" value="C:plasma membrane"/>
    <property type="evidence" value="ECO:0007669"/>
    <property type="project" value="UniProtKB-SubCell"/>
</dbReference>
<dbReference type="Pfam" id="PF01554">
    <property type="entry name" value="MatE"/>
    <property type="match status" value="2"/>
</dbReference>
<dbReference type="GO" id="GO:0015297">
    <property type="term" value="F:antiporter activity"/>
    <property type="evidence" value="ECO:0007669"/>
    <property type="project" value="UniProtKB-KW"/>
</dbReference>
<evidence type="ECO:0000256" key="11">
    <source>
        <dbReference type="ARBA" id="ARBA00023136"/>
    </source>
</evidence>
<evidence type="ECO:0000256" key="1">
    <source>
        <dbReference type="ARBA" id="ARBA00003408"/>
    </source>
</evidence>
<feature type="transmembrane region" description="Helical" evidence="13">
    <location>
        <begin position="93"/>
        <end position="117"/>
    </location>
</feature>
<accession>A0A174EHW7</accession>
<feature type="transmembrane region" description="Helical" evidence="13">
    <location>
        <begin position="355"/>
        <end position="373"/>
    </location>
</feature>
<keyword evidence="8 13" id="KW-0812">Transmembrane</keyword>
<evidence type="ECO:0000256" key="2">
    <source>
        <dbReference type="ARBA" id="ARBA00004651"/>
    </source>
</evidence>
<evidence type="ECO:0000256" key="13">
    <source>
        <dbReference type="SAM" id="Phobius"/>
    </source>
</evidence>
<keyword evidence="9 13" id="KW-1133">Transmembrane helix</keyword>
<feature type="transmembrane region" description="Helical" evidence="13">
    <location>
        <begin position="192"/>
        <end position="213"/>
    </location>
</feature>
<dbReference type="AlphaFoldDB" id="A0A174EHW7"/>
<dbReference type="InterPro" id="IPR048279">
    <property type="entry name" value="MdtK-like"/>
</dbReference>
<feature type="transmembrane region" description="Helical" evidence="13">
    <location>
        <begin position="385"/>
        <end position="408"/>
    </location>
</feature>
<keyword evidence="11 13" id="KW-0472">Membrane</keyword>
<gene>
    <name evidence="14" type="primary">norM_2</name>
    <name evidence="14" type="ORF">ERS852392_02925</name>
</gene>
<dbReference type="InterPro" id="IPR002528">
    <property type="entry name" value="MATE_fam"/>
</dbReference>
<evidence type="ECO:0000256" key="7">
    <source>
        <dbReference type="ARBA" id="ARBA00022475"/>
    </source>
</evidence>
<keyword evidence="10" id="KW-0406">Ion transport</keyword>
<feature type="transmembrane region" description="Helical" evidence="13">
    <location>
        <begin position="158"/>
        <end position="180"/>
    </location>
</feature>
<dbReference type="CDD" id="cd13134">
    <property type="entry name" value="MATE_like_8"/>
    <property type="match status" value="1"/>
</dbReference>
<evidence type="ECO:0000256" key="10">
    <source>
        <dbReference type="ARBA" id="ARBA00023065"/>
    </source>
</evidence>
<dbReference type="GO" id="GO:0006811">
    <property type="term" value="P:monoatomic ion transport"/>
    <property type="evidence" value="ECO:0007669"/>
    <property type="project" value="UniProtKB-KW"/>
</dbReference>
<comment type="similarity">
    <text evidence="3">Belongs to the multi antimicrobial extrusion (MATE) (TC 2.A.66.1) family.</text>
</comment>
<dbReference type="NCBIfam" id="TIGR00797">
    <property type="entry name" value="matE"/>
    <property type="match status" value="1"/>
</dbReference>
<evidence type="ECO:0000256" key="5">
    <source>
        <dbReference type="ARBA" id="ARBA00022448"/>
    </source>
</evidence>
<dbReference type="PANTHER" id="PTHR43298">
    <property type="entry name" value="MULTIDRUG RESISTANCE PROTEIN NORM-RELATED"/>
    <property type="match status" value="1"/>
</dbReference>
<evidence type="ECO:0000256" key="12">
    <source>
        <dbReference type="ARBA" id="ARBA00031636"/>
    </source>
</evidence>
<dbReference type="EMBL" id="CYYR01000024">
    <property type="protein sequence ID" value="CUO35815.1"/>
    <property type="molecule type" value="Genomic_DNA"/>
</dbReference>
<keyword evidence="5" id="KW-0813">Transport</keyword>
<keyword evidence="7" id="KW-1003">Cell membrane</keyword>
<comment type="function">
    <text evidence="1">Multidrug efflux pump.</text>
</comment>
<evidence type="ECO:0000313" key="14">
    <source>
        <dbReference type="EMBL" id="CUO35815.1"/>
    </source>
</evidence>
<comment type="subcellular location">
    <subcellularLocation>
        <location evidence="2">Cell membrane</location>
        <topology evidence="2">Multi-pass membrane protein</topology>
    </subcellularLocation>
</comment>
<organism evidence="14 15">
    <name type="scientific">Roseburia inulinivorans</name>
    <dbReference type="NCBI Taxonomy" id="360807"/>
    <lineage>
        <taxon>Bacteria</taxon>
        <taxon>Bacillati</taxon>
        <taxon>Bacillota</taxon>
        <taxon>Clostridia</taxon>
        <taxon>Lachnospirales</taxon>
        <taxon>Lachnospiraceae</taxon>
        <taxon>Roseburia</taxon>
    </lineage>
</organism>
<dbReference type="Proteomes" id="UP000095395">
    <property type="component" value="Unassembled WGS sequence"/>
</dbReference>
<dbReference type="PANTHER" id="PTHR43298:SF2">
    <property type="entry name" value="FMN_FAD EXPORTER YEEO-RELATED"/>
    <property type="match status" value="1"/>
</dbReference>
<sequence>MKNQQFYVKTARLAVPIMMQNMITIGVNMADNIMVGSLGENALSAVALANQFINIYQFSCMGLGQGASIMTSRFWGMKNEKALKQTIAITTRICLVLGILFTVITWCFPEIIMKIFISEPAVISQGVSYLKVLSVSCLLMGLSLAYSNVYRSVGNAKWPLFSSIGAFFLNIGCNYIFIFGKFGAPELGVTGAALGTLIARIFEFVFICMYLIFFDKKIGFRIHDIFMKCQNLMKEYVQISIPVVISDTLYGFGNSAVSMVMGRIGSQFVSANSITLVTQQLSTVFIQGAAQSSSVVVGNTLGEGNVERAKEEAERFMKMGIILGALSTIIIILISDPVISCYNITHETAVIAKELMYSIGIIMLFRGVNSMMTKGVLRGGGDTRFLMVADILFLWVASVPLGYLAGVVLHWPAFWTYFFLKIDEIIKCFWCIWRLKSGKWIKKISG</sequence>
<evidence type="ECO:0000256" key="3">
    <source>
        <dbReference type="ARBA" id="ARBA00010199"/>
    </source>
</evidence>